<evidence type="ECO:0000313" key="2">
    <source>
        <dbReference type="Proteomes" id="UP001212421"/>
    </source>
</evidence>
<organism evidence="1 2">
    <name type="scientific">Cryobacterium breve</name>
    <dbReference type="NCBI Taxonomy" id="1259258"/>
    <lineage>
        <taxon>Bacteria</taxon>
        <taxon>Bacillati</taxon>
        <taxon>Actinomycetota</taxon>
        <taxon>Actinomycetes</taxon>
        <taxon>Micrococcales</taxon>
        <taxon>Microbacteriaceae</taxon>
        <taxon>Cryobacterium</taxon>
    </lineage>
</organism>
<sequence length="46" mass="5194">MVSIPIMAISIQKTRPPARSRMAPTADVLYDFHGKAARPETAFFFR</sequence>
<name>A0ABY7NKK3_9MICO</name>
<dbReference type="RefSeq" id="WP_281535766.1">
    <property type="nucleotide sequence ID" value="NZ_CP075584.1"/>
</dbReference>
<proteinExistence type="predicted"/>
<accession>A0ABY7NKK3</accession>
<reference evidence="1 2" key="1">
    <citation type="submission" date="2021-05" db="EMBL/GenBank/DDBJ databases">
        <authorList>
            <person name="Kumar R."/>
            <person name="Kumar A."/>
            <person name="Mukhia S."/>
        </authorList>
    </citation>
    <scope>NUCLEOTIDE SEQUENCE [LARGE SCALE GENOMIC DNA]</scope>
    <source>
        <strain evidence="1 2">ERMR7:08</strain>
    </source>
</reference>
<keyword evidence="2" id="KW-1185">Reference proteome</keyword>
<protein>
    <submittedName>
        <fullName evidence="1">Uncharacterized protein</fullName>
    </submittedName>
</protein>
<dbReference type="EMBL" id="CP075584">
    <property type="protein sequence ID" value="WBM81028.1"/>
    <property type="molecule type" value="Genomic_DNA"/>
</dbReference>
<gene>
    <name evidence="1" type="ORF">KIV56_07150</name>
</gene>
<dbReference type="Proteomes" id="UP001212421">
    <property type="component" value="Chromosome"/>
</dbReference>
<evidence type="ECO:0000313" key="1">
    <source>
        <dbReference type="EMBL" id="WBM81028.1"/>
    </source>
</evidence>